<dbReference type="RefSeq" id="WP_284480951.1">
    <property type="nucleotide sequence ID" value="NZ_JASNJD010000006.1"/>
</dbReference>
<feature type="region of interest" description="Disordered" evidence="1">
    <location>
        <begin position="234"/>
        <end position="253"/>
    </location>
</feature>
<keyword evidence="2" id="KW-0732">Signal</keyword>
<reference evidence="3 4" key="1">
    <citation type="submission" date="2023-05" db="EMBL/GenBank/DDBJ databases">
        <title>Pseudodonghicola sp. nov.</title>
        <authorList>
            <person name="Huang J."/>
        </authorList>
    </citation>
    <scope>NUCLEOTIDE SEQUENCE [LARGE SCALE GENOMIC DNA]</scope>
    <source>
        <strain evidence="3 4">IC7</strain>
    </source>
</reference>
<dbReference type="PROSITE" id="PS51257">
    <property type="entry name" value="PROKAR_LIPOPROTEIN"/>
    <property type="match status" value="1"/>
</dbReference>
<keyword evidence="4" id="KW-1185">Reference proteome</keyword>
<sequence length="266" mass="27270">MRFTYVALILGGLSACAPAVPDSAAGVGFNSPEAQRAREAQLAGAAASVAAPAAVSSQPLAAAGTMPAQQLAQQPAQQPVGTTAMGAYTPGSTDSAEDIARETAAALAAANANSGVMPVQASPENPAPQALSNPGISDENDFQAVSSRESIQSDAERIARNKALYQEVEPTAVPQRTGDTGPNIVRYALSTRNQKGQPIYNRGGLKLAGRTERNCAKYGSADLAQMAFLEKGGPERDRMGLDPDGDGFACGWDPAPFRQAAQAAGN</sequence>
<dbReference type="Proteomes" id="UP001243757">
    <property type="component" value="Unassembled WGS sequence"/>
</dbReference>
<feature type="signal peptide" evidence="2">
    <location>
        <begin position="1"/>
        <end position="19"/>
    </location>
</feature>
<accession>A0ABT7F0M4</accession>
<gene>
    <name evidence="3" type="ORF">QO033_10690</name>
</gene>
<evidence type="ECO:0000313" key="4">
    <source>
        <dbReference type="Proteomes" id="UP001243757"/>
    </source>
</evidence>
<proteinExistence type="predicted"/>
<evidence type="ECO:0000313" key="3">
    <source>
        <dbReference type="EMBL" id="MDK3018143.1"/>
    </source>
</evidence>
<feature type="region of interest" description="Disordered" evidence="1">
    <location>
        <begin position="66"/>
        <end position="94"/>
    </location>
</feature>
<feature type="chain" id="PRO_5047256502" description="Excalibur calcium-binding domain-containing protein" evidence="2">
    <location>
        <begin position="20"/>
        <end position="266"/>
    </location>
</feature>
<comment type="caution">
    <text evidence="3">The sequence shown here is derived from an EMBL/GenBank/DDBJ whole genome shotgun (WGS) entry which is preliminary data.</text>
</comment>
<organism evidence="3 4">
    <name type="scientific">Pseudodonghicola flavimaris</name>
    <dbReference type="NCBI Taxonomy" id="3050036"/>
    <lineage>
        <taxon>Bacteria</taxon>
        <taxon>Pseudomonadati</taxon>
        <taxon>Pseudomonadota</taxon>
        <taxon>Alphaproteobacteria</taxon>
        <taxon>Rhodobacterales</taxon>
        <taxon>Paracoccaceae</taxon>
        <taxon>Pseudodonghicola</taxon>
    </lineage>
</organism>
<evidence type="ECO:0000256" key="1">
    <source>
        <dbReference type="SAM" id="MobiDB-lite"/>
    </source>
</evidence>
<feature type="compositionally biased region" description="Low complexity" evidence="1">
    <location>
        <begin position="66"/>
        <end position="79"/>
    </location>
</feature>
<feature type="compositionally biased region" description="Polar residues" evidence="1">
    <location>
        <begin position="143"/>
        <end position="152"/>
    </location>
</feature>
<evidence type="ECO:0008006" key="5">
    <source>
        <dbReference type="Google" id="ProtNLM"/>
    </source>
</evidence>
<protein>
    <recommendedName>
        <fullName evidence="5">Excalibur calcium-binding domain-containing protein</fullName>
    </recommendedName>
</protein>
<evidence type="ECO:0000256" key="2">
    <source>
        <dbReference type="SAM" id="SignalP"/>
    </source>
</evidence>
<feature type="region of interest" description="Disordered" evidence="1">
    <location>
        <begin position="119"/>
        <end position="152"/>
    </location>
</feature>
<name>A0ABT7F0M4_9RHOB</name>
<dbReference type="EMBL" id="JASNJD010000006">
    <property type="protein sequence ID" value="MDK3018143.1"/>
    <property type="molecule type" value="Genomic_DNA"/>
</dbReference>